<dbReference type="CDD" id="cd08072">
    <property type="entry name" value="MPN_archaeal"/>
    <property type="match status" value="1"/>
</dbReference>
<evidence type="ECO:0000256" key="1">
    <source>
        <dbReference type="ARBA" id="ARBA00022670"/>
    </source>
</evidence>
<keyword evidence="1" id="KW-0645">Protease</keyword>
<dbReference type="GO" id="GO:0006508">
    <property type="term" value="P:proteolysis"/>
    <property type="evidence" value="ECO:0007669"/>
    <property type="project" value="UniProtKB-KW"/>
</dbReference>
<keyword evidence="3" id="KW-0378">Hydrolase</keyword>
<dbReference type="Gene3D" id="3.40.140.10">
    <property type="entry name" value="Cytidine Deaminase, domain 2"/>
    <property type="match status" value="1"/>
</dbReference>
<keyword evidence="8" id="KW-1185">Reference proteome</keyword>
<keyword evidence="4" id="KW-0862">Zinc</keyword>
<name>A0A9E7PNQ8_9EURY</name>
<dbReference type="EMBL" id="CP096115">
    <property type="protein sequence ID" value="UUX93634.1"/>
    <property type="molecule type" value="Genomic_DNA"/>
</dbReference>
<organism evidence="7 8">
    <name type="scientific">Methanoplanus endosymbiosus</name>
    <dbReference type="NCBI Taxonomy" id="33865"/>
    <lineage>
        <taxon>Archaea</taxon>
        <taxon>Methanobacteriati</taxon>
        <taxon>Methanobacteriota</taxon>
        <taxon>Stenosarchaea group</taxon>
        <taxon>Methanomicrobia</taxon>
        <taxon>Methanomicrobiales</taxon>
        <taxon>Methanomicrobiaceae</taxon>
        <taxon>Methanoplanus</taxon>
    </lineage>
</organism>
<evidence type="ECO:0000259" key="6">
    <source>
        <dbReference type="Pfam" id="PF14464"/>
    </source>
</evidence>
<evidence type="ECO:0000256" key="2">
    <source>
        <dbReference type="ARBA" id="ARBA00022723"/>
    </source>
</evidence>
<dbReference type="GO" id="GO:0008237">
    <property type="term" value="F:metallopeptidase activity"/>
    <property type="evidence" value="ECO:0007669"/>
    <property type="project" value="UniProtKB-KW"/>
</dbReference>
<dbReference type="GO" id="GO:0046872">
    <property type="term" value="F:metal ion binding"/>
    <property type="evidence" value="ECO:0007669"/>
    <property type="project" value="UniProtKB-KW"/>
</dbReference>
<evidence type="ECO:0000256" key="5">
    <source>
        <dbReference type="ARBA" id="ARBA00023049"/>
    </source>
</evidence>
<protein>
    <submittedName>
        <fullName evidence="7">Mov34/MPN/PAD-1 family protein</fullName>
    </submittedName>
</protein>
<gene>
    <name evidence="7" type="ORF">L6E24_05820</name>
</gene>
<dbReference type="AlphaFoldDB" id="A0A9E7PNQ8"/>
<dbReference type="SUPFAM" id="SSF102712">
    <property type="entry name" value="JAB1/MPN domain"/>
    <property type="match status" value="1"/>
</dbReference>
<dbReference type="InterPro" id="IPR028090">
    <property type="entry name" value="JAB_dom_prok"/>
</dbReference>
<dbReference type="Pfam" id="PF14464">
    <property type="entry name" value="Prok-JAB"/>
    <property type="match status" value="1"/>
</dbReference>
<evidence type="ECO:0000256" key="3">
    <source>
        <dbReference type="ARBA" id="ARBA00022801"/>
    </source>
</evidence>
<sequence>MPDIKIKKELIETLLALGKSQHPDEFLALLKINDGVIDEFELAPGTITGRTSASFSQYMLPLSTNNAGSAHSHPSGALRPSDADLRFFPASGRWHIIVGPPYDLSGWRCFRADGRLADPEVVP</sequence>
<accession>A0A9E7PNQ8</accession>
<proteinExistence type="predicted"/>
<evidence type="ECO:0000313" key="7">
    <source>
        <dbReference type="EMBL" id="UUX93634.1"/>
    </source>
</evidence>
<dbReference type="RefSeq" id="WP_257743771.1">
    <property type="nucleotide sequence ID" value="NZ_CP096115.1"/>
</dbReference>
<feature type="domain" description="JAB" evidence="6">
    <location>
        <begin position="8"/>
        <end position="109"/>
    </location>
</feature>
<evidence type="ECO:0000256" key="4">
    <source>
        <dbReference type="ARBA" id="ARBA00022833"/>
    </source>
</evidence>
<dbReference type="KEGG" id="mend:L6E24_05820"/>
<reference evidence="7" key="1">
    <citation type="submission" date="2022-04" db="EMBL/GenBank/DDBJ databases">
        <title>Complete genome of Methanoplanus endosymbiosus DSM 3599.</title>
        <authorList>
            <person name="Chen S.-C."/>
            <person name="You Y.-T."/>
            <person name="Zhou Y.-Z."/>
            <person name="Lai M.-C."/>
        </authorList>
    </citation>
    <scope>NUCLEOTIDE SEQUENCE</scope>
    <source>
        <strain evidence="7">DSM 3599</strain>
    </source>
</reference>
<keyword evidence="2" id="KW-0479">Metal-binding</keyword>
<dbReference type="Proteomes" id="UP001060368">
    <property type="component" value="Chromosome"/>
</dbReference>
<keyword evidence="5" id="KW-0482">Metalloprotease</keyword>
<evidence type="ECO:0000313" key="8">
    <source>
        <dbReference type="Proteomes" id="UP001060368"/>
    </source>
</evidence>
<dbReference type="GeneID" id="74307196"/>